<evidence type="ECO:0000256" key="1">
    <source>
        <dbReference type="SAM" id="MobiDB-lite"/>
    </source>
</evidence>
<feature type="compositionally biased region" description="Basic and acidic residues" evidence="1">
    <location>
        <begin position="41"/>
        <end position="59"/>
    </location>
</feature>
<protein>
    <submittedName>
        <fullName evidence="2">Uncharacterized protein</fullName>
    </submittedName>
</protein>
<reference evidence="3" key="1">
    <citation type="journal article" date="2013" name="Science">
        <title>The Amborella genome and the evolution of flowering plants.</title>
        <authorList>
            <consortium name="Amborella Genome Project"/>
        </authorList>
    </citation>
    <scope>NUCLEOTIDE SEQUENCE [LARGE SCALE GENOMIC DNA]</scope>
</reference>
<dbReference type="Proteomes" id="UP000017836">
    <property type="component" value="Unassembled WGS sequence"/>
</dbReference>
<feature type="region of interest" description="Disordered" evidence="1">
    <location>
        <begin position="1"/>
        <end position="70"/>
    </location>
</feature>
<feature type="compositionally biased region" description="Basic and acidic residues" evidence="1">
    <location>
        <begin position="1"/>
        <end position="33"/>
    </location>
</feature>
<dbReference type="EMBL" id="KI396767">
    <property type="protein sequence ID" value="ERM96827.1"/>
    <property type="molecule type" value="Genomic_DNA"/>
</dbReference>
<gene>
    <name evidence="2" type="ORF">AMTR_s00128p00083480</name>
</gene>
<dbReference type="AlphaFoldDB" id="W1NLU4"/>
<dbReference type="HOGENOM" id="CLU_2761191_0_0_1"/>
<evidence type="ECO:0000313" key="2">
    <source>
        <dbReference type="EMBL" id="ERM96827.1"/>
    </source>
</evidence>
<keyword evidence="3" id="KW-1185">Reference proteome</keyword>
<sequence>MEGCERDRAREDSEMGKEDRRNGWRPAEERRGTESQLSGGERMEAAREVDEQDRGEGSRRLLAGREGLRW</sequence>
<accession>W1NLU4</accession>
<evidence type="ECO:0000313" key="3">
    <source>
        <dbReference type="Proteomes" id="UP000017836"/>
    </source>
</evidence>
<dbReference type="Gramene" id="ERM96827">
    <property type="protein sequence ID" value="ERM96827"/>
    <property type="gene ID" value="AMTR_s00128p00083480"/>
</dbReference>
<organism evidence="2 3">
    <name type="scientific">Amborella trichopoda</name>
    <dbReference type="NCBI Taxonomy" id="13333"/>
    <lineage>
        <taxon>Eukaryota</taxon>
        <taxon>Viridiplantae</taxon>
        <taxon>Streptophyta</taxon>
        <taxon>Embryophyta</taxon>
        <taxon>Tracheophyta</taxon>
        <taxon>Spermatophyta</taxon>
        <taxon>Magnoliopsida</taxon>
        <taxon>Amborellales</taxon>
        <taxon>Amborellaceae</taxon>
        <taxon>Amborella</taxon>
    </lineage>
</organism>
<proteinExistence type="predicted"/>
<name>W1NLU4_AMBTC</name>